<feature type="region of interest" description="Disordered" evidence="1">
    <location>
        <begin position="147"/>
        <end position="268"/>
    </location>
</feature>
<feature type="compositionally biased region" description="Acidic residues" evidence="1">
    <location>
        <begin position="256"/>
        <end position="268"/>
    </location>
</feature>
<protein>
    <submittedName>
        <fullName evidence="2">Uncharacterized protein</fullName>
    </submittedName>
</protein>
<feature type="compositionally biased region" description="Basic and acidic residues" evidence="1">
    <location>
        <begin position="214"/>
        <end position="230"/>
    </location>
</feature>
<evidence type="ECO:0000313" key="2">
    <source>
        <dbReference type="EMBL" id="CEM27699.1"/>
    </source>
</evidence>
<evidence type="ECO:0000256" key="1">
    <source>
        <dbReference type="SAM" id="MobiDB-lite"/>
    </source>
</evidence>
<reference evidence="2" key="1">
    <citation type="submission" date="2014-11" db="EMBL/GenBank/DDBJ databases">
        <authorList>
            <person name="Otto D Thomas"/>
            <person name="Naeem Raeece"/>
        </authorList>
    </citation>
    <scope>NUCLEOTIDE SEQUENCE</scope>
</reference>
<accession>A0A0G4GEU3</accession>
<sequence>MSDDITLNLVVHLPGDEKTVKLAMPGFKGGLSLKANVDANRAQFDAVLPKDLVDYSEVTGRVVHGGRNRIIPEDQKLVDSGILDGDVVHLFLNTFFSHDDYKRLQEHKKLVAQHLSGGNFEVNEGKLLADENVEDWDDHEMATAAAAGRGQLRYDDDDAGEYDEEEMDGEDGEGEGGGGPVFLDIEAFRRGEQPGHLAAPPSQARQLEGEVDADEHQPEGEGRSTFDLREIGAPVPGAASSSSASASASHPPPPHEEEDDDEEVVVGS</sequence>
<name>A0A0G4GEU3_9ALVE</name>
<organism evidence="2">
    <name type="scientific">Chromera velia CCMP2878</name>
    <dbReference type="NCBI Taxonomy" id="1169474"/>
    <lineage>
        <taxon>Eukaryota</taxon>
        <taxon>Sar</taxon>
        <taxon>Alveolata</taxon>
        <taxon>Colpodellida</taxon>
        <taxon>Chromeraceae</taxon>
        <taxon>Chromera</taxon>
    </lineage>
</organism>
<feature type="compositionally biased region" description="Acidic residues" evidence="1">
    <location>
        <begin position="155"/>
        <end position="174"/>
    </location>
</feature>
<dbReference type="EMBL" id="CDMZ01001126">
    <property type="protein sequence ID" value="CEM27699.1"/>
    <property type="molecule type" value="Genomic_DNA"/>
</dbReference>
<gene>
    <name evidence="2" type="ORF">Cvel_4583</name>
</gene>
<dbReference type="AlphaFoldDB" id="A0A0G4GEU3"/>
<dbReference type="VEuPathDB" id="CryptoDB:Cvel_4583"/>
<proteinExistence type="predicted"/>
<feature type="compositionally biased region" description="Low complexity" evidence="1">
    <location>
        <begin position="232"/>
        <end position="249"/>
    </location>
</feature>